<keyword evidence="3" id="KW-1185">Reference proteome</keyword>
<dbReference type="Pfam" id="PF12146">
    <property type="entry name" value="Hydrolase_4"/>
    <property type="match status" value="1"/>
</dbReference>
<accession>F3PYB6</accession>
<dbReference type="InterPro" id="IPR022742">
    <property type="entry name" value="Hydrolase_4"/>
</dbReference>
<dbReference type="GeneID" id="86051102"/>
<dbReference type="eggNOG" id="COG1073">
    <property type="taxonomic scope" value="Bacteria"/>
</dbReference>
<feature type="domain" description="Serine aminopeptidase S33" evidence="1">
    <location>
        <begin position="201"/>
        <end position="417"/>
    </location>
</feature>
<dbReference type="RefSeq" id="WP_009126932.1">
    <property type="nucleotide sequence ID" value="NZ_GL882694.1"/>
</dbReference>
<evidence type="ECO:0000313" key="2">
    <source>
        <dbReference type="EMBL" id="EGF50337.1"/>
    </source>
</evidence>
<dbReference type="InterPro" id="IPR053145">
    <property type="entry name" value="AB_hydrolase_Est10"/>
</dbReference>
<name>F3PYB6_9BACE</name>
<organism evidence="2 3">
    <name type="scientific">Bacteroides fluxus YIT 12057</name>
    <dbReference type="NCBI Taxonomy" id="763034"/>
    <lineage>
        <taxon>Bacteria</taxon>
        <taxon>Pseudomonadati</taxon>
        <taxon>Bacteroidota</taxon>
        <taxon>Bacteroidia</taxon>
        <taxon>Bacteroidales</taxon>
        <taxon>Bacteroidaceae</taxon>
        <taxon>Bacteroides</taxon>
    </lineage>
</organism>
<evidence type="ECO:0000259" key="1">
    <source>
        <dbReference type="Pfam" id="PF12146"/>
    </source>
</evidence>
<dbReference type="ESTHER" id="9bace-f3pyb6">
    <property type="family name" value="Bacterial_EstLip_FamX"/>
</dbReference>
<dbReference type="HOGENOM" id="CLU_033707_0_0_10"/>
<evidence type="ECO:0000313" key="3">
    <source>
        <dbReference type="Proteomes" id="UP000003416"/>
    </source>
</evidence>
<dbReference type="Proteomes" id="UP000003416">
    <property type="component" value="Unassembled WGS sequence"/>
</dbReference>
<protein>
    <recommendedName>
        <fullName evidence="1">Serine aminopeptidase S33 domain-containing protein</fullName>
    </recommendedName>
</protein>
<dbReference type="AlphaFoldDB" id="F3PYB6"/>
<dbReference type="SUPFAM" id="SSF53474">
    <property type="entry name" value="alpha/beta-Hydrolases"/>
    <property type="match status" value="1"/>
</dbReference>
<dbReference type="PANTHER" id="PTHR43265:SF1">
    <property type="entry name" value="ESTERASE ESTD"/>
    <property type="match status" value="1"/>
</dbReference>
<dbReference type="Gene3D" id="3.40.50.1820">
    <property type="entry name" value="alpha/beta hydrolase"/>
    <property type="match status" value="1"/>
</dbReference>
<comment type="caution">
    <text evidence="2">The sequence shown here is derived from an EMBL/GenBank/DDBJ whole genome shotgun (WGS) entry which is preliminary data.</text>
</comment>
<dbReference type="GO" id="GO:0052689">
    <property type="term" value="F:carboxylic ester hydrolase activity"/>
    <property type="evidence" value="ECO:0007669"/>
    <property type="project" value="TreeGrafter"/>
</dbReference>
<sequence>MMRRIGIIYRWLFLLGFLLGNVYEAFAQDADMARARHIYEWFVAGRGDSIHAALNKDLQEKLAPVVFNDTFRQTERTFGKLKSEGDWQRDSAAGITIHYRDLEFERYSLRFIVAFDADGRMNTIRLAPVPAVSTAKPVTYDDTKISEKDIAVGADGFKLPGTLTMPKFAAASGMRRVPCVILVHGSGPNDRDETVGPNKPFRDLAWGLAERGVAVIRYDKRTKIYGMNCVPAGRVLDYDTEAVDDALAAILQARTLPEIAADSIYVLGHSLGGTLAPRIAERSEGLAGIIVLAGLARPLEDALEEQFTYISSLTDSSANAGTQLAELKRQLVNVKKLGTDAFDDKIPLPLGQPRSYWEFANEYKPVEVAAKLKLPIFVLQGERDYQVTMEDFGLWRFGLLRCKNVFFKSYPKLNHLLQEGSGKATPFEYNRASPVPAYVMDDIASFVKGKRALP</sequence>
<reference evidence="2 3" key="1">
    <citation type="submission" date="2011-02" db="EMBL/GenBank/DDBJ databases">
        <authorList>
            <person name="Weinstock G."/>
            <person name="Sodergren E."/>
            <person name="Clifton S."/>
            <person name="Fulton L."/>
            <person name="Fulton B."/>
            <person name="Courtney L."/>
            <person name="Fronick C."/>
            <person name="Harrison M."/>
            <person name="Strong C."/>
            <person name="Farmer C."/>
            <person name="Delahaunty K."/>
            <person name="Markovic C."/>
            <person name="Hall O."/>
            <person name="Minx P."/>
            <person name="Tomlinson C."/>
            <person name="Mitreva M."/>
            <person name="Hou S."/>
            <person name="Chen J."/>
            <person name="Wollam A."/>
            <person name="Pepin K.H."/>
            <person name="Johnson M."/>
            <person name="Bhonagiri V."/>
            <person name="Zhang X."/>
            <person name="Suruliraj S."/>
            <person name="Warren W."/>
            <person name="Chinwalla A."/>
            <person name="Mardis E.R."/>
            <person name="Wilson R.K."/>
        </authorList>
    </citation>
    <scope>NUCLEOTIDE SEQUENCE [LARGE SCALE GENOMIC DNA]</scope>
    <source>
        <strain evidence="2 3">YIT 12057</strain>
    </source>
</reference>
<gene>
    <name evidence="2" type="ORF">HMPREF9446_03764</name>
</gene>
<dbReference type="InterPro" id="IPR029058">
    <property type="entry name" value="AB_hydrolase_fold"/>
</dbReference>
<proteinExistence type="predicted"/>
<dbReference type="EMBL" id="AFBN01000109">
    <property type="protein sequence ID" value="EGF50337.1"/>
    <property type="molecule type" value="Genomic_DNA"/>
</dbReference>
<dbReference type="PANTHER" id="PTHR43265">
    <property type="entry name" value="ESTERASE ESTD"/>
    <property type="match status" value="1"/>
</dbReference>
<dbReference type="STRING" id="763034.HMPREF9446_03764"/>